<reference evidence="1" key="1">
    <citation type="submission" date="2020-06" db="EMBL/GenBank/DDBJ databases">
        <authorList>
            <consortium name="Plant Systems Biology data submission"/>
        </authorList>
    </citation>
    <scope>NUCLEOTIDE SEQUENCE</scope>
    <source>
        <strain evidence="1">D6</strain>
    </source>
</reference>
<protein>
    <submittedName>
        <fullName evidence="1">Uncharacterized protein</fullName>
    </submittedName>
</protein>
<accession>A0A9N8E7D0</accession>
<keyword evidence="2" id="KW-1185">Reference proteome</keyword>
<dbReference type="AlphaFoldDB" id="A0A9N8E7D0"/>
<proteinExistence type="predicted"/>
<evidence type="ECO:0000313" key="1">
    <source>
        <dbReference type="EMBL" id="CAB9515658.1"/>
    </source>
</evidence>
<sequence>MPAVVGGQFLVSHDQKSDKEHVFEIVITEDTTIKLKTFKDMVSVSVDAKSMDAFEGSIGLLGSHGGQMLARDGVTVLQNDPDAYGQEWQVREEEAGLFMDMDYSPQYPQQCVVPQKDPTSSSRRLGEQSITETQAGDACAVAGRLDDMKECIFDVVATQDLSMADAGAF</sequence>
<evidence type="ECO:0000313" key="2">
    <source>
        <dbReference type="Proteomes" id="UP001153069"/>
    </source>
</evidence>
<name>A0A9N8E7D0_9STRA</name>
<comment type="caution">
    <text evidence="1">The sequence shown here is derived from an EMBL/GenBank/DDBJ whole genome shotgun (WGS) entry which is preliminary data.</text>
</comment>
<organism evidence="1 2">
    <name type="scientific">Seminavis robusta</name>
    <dbReference type="NCBI Taxonomy" id="568900"/>
    <lineage>
        <taxon>Eukaryota</taxon>
        <taxon>Sar</taxon>
        <taxon>Stramenopiles</taxon>
        <taxon>Ochrophyta</taxon>
        <taxon>Bacillariophyta</taxon>
        <taxon>Bacillariophyceae</taxon>
        <taxon>Bacillariophycidae</taxon>
        <taxon>Naviculales</taxon>
        <taxon>Naviculaceae</taxon>
        <taxon>Seminavis</taxon>
    </lineage>
</organism>
<gene>
    <name evidence="1" type="ORF">SEMRO_730_G194050.1</name>
</gene>
<dbReference type="EMBL" id="CAICTM010000729">
    <property type="protein sequence ID" value="CAB9515658.1"/>
    <property type="molecule type" value="Genomic_DNA"/>
</dbReference>
<dbReference type="OrthoDB" id="47453at2759"/>
<dbReference type="Proteomes" id="UP001153069">
    <property type="component" value="Unassembled WGS sequence"/>
</dbReference>